<sequence length="54" mass="6077">MTELHELKRKKKKKNPETGFGVLSLFLKGTFLLLGQSCVLLPPSFQKLNTNTVC</sequence>
<keyword evidence="1" id="KW-0472">Membrane</keyword>
<evidence type="ECO:0000313" key="2">
    <source>
        <dbReference type="EMBL" id="JAH95475.1"/>
    </source>
</evidence>
<evidence type="ECO:0000256" key="1">
    <source>
        <dbReference type="SAM" id="Phobius"/>
    </source>
</evidence>
<organism evidence="2">
    <name type="scientific">Anguilla anguilla</name>
    <name type="common">European freshwater eel</name>
    <name type="synonym">Muraena anguilla</name>
    <dbReference type="NCBI Taxonomy" id="7936"/>
    <lineage>
        <taxon>Eukaryota</taxon>
        <taxon>Metazoa</taxon>
        <taxon>Chordata</taxon>
        <taxon>Craniata</taxon>
        <taxon>Vertebrata</taxon>
        <taxon>Euteleostomi</taxon>
        <taxon>Actinopterygii</taxon>
        <taxon>Neopterygii</taxon>
        <taxon>Teleostei</taxon>
        <taxon>Anguilliformes</taxon>
        <taxon>Anguillidae</taxon>
        <taxon>Anguilla</taxon>
    </lineage>
</organism>
<name>A0A0E9X0R1_ANGAN</name>
<keyword evidence="1" id="KW-0812">Transmembrane</keyword>
<proteinExistence type="predicted"/>
<dbReference type="EMBL" id="GBXM01013102">
    <property type="protein sequence ID" value="JAH95475.1"/>
    <property type="molecule type" value="Transcribed_RNA"/>
</dbReference>
<reference evidence="2" key="1">
    <citation type="submission" date="2014-11" db="EMBL/GenBank/DDBJ databases">
        <authorList>
            <person name="Amaro Gonzalez C."/>
        </authorList>
    </citation>
    <scope>NUCLEOTIDE SEQUENCE</scope>
</reference>
<feature type="transmembrane region" description="Helical" evidence="1">
    <location>
        <begin position="20"/>
        <end position="42"/>
    </location>
</feature>
<protein>
    <submittedName>
        <fullName evidence="2">Uncharacterized protein</fullName>
    </submittedName>
</protein>
<reference evidence="2" key="2">
    <citation type="journal article" date="2015" name="Fish Shellfish Immunol.">
        <title>Early steps in the European eel (Anguilla anguilla)-Vibrio vulnificus interaction in the gills: Role of the RtxA13 toxin.</title>
        <authorList>
            <person name="Callol A."/>
            <person name="Pajuelo D."/>
            <person name="Ebbesson L."/>
            <person name="Teles M."/>
            <person name="MacKenzie S."/>
            <person name="Amaro C."/>
        </authorList>
    </citation>
    <scope>NUCLEOTIDE SEQUENCE</scope>
</reference>
<dbReference type="AlphaFoldDB" id="A0A0E9X0R1"/>
<keyword evidence="1" id="KW-1133">Transmembrane helix</keyword>
<accession>A0A0E9X0R1</accession>